<evidence type="ECO:0000313" key="3">
    <source>
        <dbReference type="EMBL" id="KAF2883719.1"/>
    </source>
</evidence>
<dbReference type="PANTHER" id="PTHR19303:SF71">
    <property type="entry name" value="ZINC FINGER PHD-TYPE DOMAIN-CONTAINING PROTEIN"/>
    <property type="match status" value="1"/>
</dbReference>
<protein>
    <recommendedName>
        <fullName evidence="2">DDE-1 domain-containing protein</fullName>
    </recommendedName>
</protein>
<evidence type="ECO:0000259" key="2">
    <source>
        <dbReference type="Pfam" id="PF03184"/>
    </source>
</evidence>
<accession>A0A8K0CAM4</accession>
<dbReference type="EMBL" id="VTPC01090307">
    <property type="protein sequence ID" value="KAF2883719.1"/>
    <property type="molecule type" value="Genomic_DNA"/>
</dbReference>
<feature type="domain" description="DDE-1" evidence="2">
    <location>
        <begin position="241"/>
        <end position="405"/>
    </location>
</feature>
<sequence length="698" mass="79092">MKKTNRENPREKETKTVKLMDRKPKERKIGTVTAKQMSAAVDLVLKDNYSIRAAAERLNIKFQTLHRYVTKKRRNPDIPLAGMAPNYAVRRIFSAEQDELGEYITKCSKMAYGISTKECRKLAFEMAIRNNIKVPDSWHVCKSAGVEWMRHFLKRRRNISIRQPEACSLSRLTSFSPYNVGLFFDNLESVLRRIPQVADGNRIFNLDESGVTTAHKPRKILAEKGSKQVNQCTSAGRGALVTICSIVSAAGTYLPPALVFPRKYFKAHMLVGAPAGSLGLANPSGWMTSDLFIQVLDHFIKFTNSCSENPTLLIYDNHESHISLATVEKPRKFGVNILTLPPHCSHRIQPLDVSVFRPFKSYYNATVDSWMLRNPGIPMTIYQVAECVGEAHPKAFTPANIIAGFKRSGIYPLNRSVSSEADFLNASVTDRPIDLESPSTSFQARKNDDLNKETNKTNLKCDSTDNTEKTDGKRKTNRKPRQRGKSKIITDSPEKHALIEKEKEKELNTRKGMKKTKRVLADWDTDELKKPKKPAAESYVCKDSDSSDSDNDISVTLADSSGDENYCFPDVEKEPDFFEQPEINDFVLVEFPNKIFYIAKVISEIVHGNEYEVSFLRKCRKMGGCFVFPAIPDMAAVQENEIKWVLPKPNPVKNKRLINPRLPDIGVAIKKDKKESIAKLLKRHYEKEWGYENSLSLS</sequence>
<dbReference type="GO" id="GO:0005634">
    <property type="term" value="C:nucleus"/>
    <property type="evidence" value="ECO:0007669"/>
    <property type="project" value="TreeGrafter"/>
</dbReference>
<dbReference type="InterPro" id="IPR004875">
    <property type="entry name" value="DDE_SF_endonuclease_dom"/>
</dbReference>
<dbReference type="AlphaFoldDB" id="A0A8K0CAM4"/>
<comment type="caution">
    <text evidence="3">The sequence shown here is derived from an EMBL/GenBank/DDBJ whole genome shotgun (WGS) entry which is preliminary data.</text>
</comment>
<organism evidence="3 4">
    <name type="scientific">Ignelater luminosus</name>
    <name type="common">Cucubano</name>
    <name type="synonym">Pyrophorus luminosus</name>
    <dbReference type="NCBI Taxonomy" id="2038154"/>
    <lineage>
        <taxon>Eukaryota</taxon>
        <taxon>Metazoa</taxon>
        <taxon>Ecdysozoa</taxon>
        <taxon>Arthropoda</taxon>
        <taxon>Hexapoda</taxon>
        <taxon>Insecta</taxon>
        <taxon>Pterygota</taxon>
        <taxon>Neoptera</taxon>
        <taxon>Endopterygota</taxon>
        <taxon>Coleoptera</taxon>
        <taxon>Polyphaga</taxon>
        <taxon>Elateriformia</taxon>
        <taxon>Elateroidea</taxon>
        <taxon>Elateridae</taxon>
        <taxon>Agrypninae</taxon>
        <taxon>Pyrophorini</taxon>
        <taxon>Ignelater</taxon>
    </lineage>
</organism>
<dbReference type="Gene3D" id="3.30.420.10">
    <property type="entry name" value="Ribonuclease H-like superfamily/Ribonuclease H"/>
    <property type="match status" value="1"/>
</dbReference>
<dbReference type="PANTHER" id="PTHR19303">
    <property type="entry name" value="TRANSPOSON"/>
    <property type="match status" value="1"/>
</dbReference>
<dbReference type="OrthoDB" id="4327074at2759"/>
<keyword evidence="4" id="KW-1185">Reference proteome</keyword>
<gene>
    <name evidence="3" type="ORF">ILUMI_22447</name>
</gene>
<feature type="compositionally biased region" description="Basic and acidic residues" evidence="1">
    <location>
        <begin position="462"/>
        <end position="474"/>
    </location>
</feature>
<feature type="region of interest" description="Disordered" evidence="1">
    <location>
        <begin position="434"/>
        <end position="496"/>
    </location>
</feature>
<feature type="compositionally biased region" description="Basic and acidic residues" evidence="1">
    <location>
        <begin position="445"/>
        <end position="455"/>
    </location>
</feature>
<dbReference type="Pfam" id="PF03184">
    <property type="entry name" value="DDE_1"/>
    <property type="match status" value="1"/>
</dbReference>
<dbReference type="Proteomes" id="UP000801492">
    <property type="component" value="Unassembled WGS sequence"/>
</dbReference>
<feature type="compositionally biased region" description="Basic residues" evidence="1">
    <location>
        <begin position="475"/>
        <end position="486"/>
    </location>
</feature>
<evidence type="ECO:0000256" key="1">
    <source>
        <dbReference type="SAM" id="MobiDB-lite"/>
    </source>
</evidence>
<dbReference type="InterPro" id="IPR050863">
    <property type="entry name" value="CenT-Element_Derived"/>
</dbReference>
<proteinExistence type="predicted"/>
<evidence type="ECO:0000313" key="4">
    <source>
        <dbReference type="Proteomes" id="UP000801492"/>
    </source>
</evidence>
<reference evidence="3" key="1">
    <citation type="submission" date="2019-08" db="EMBL/GenBank/DDBJ databases">
        <title>The genome of the North American firefly Photinus pyralis.</title>
        <authorList>
            <consortium name="Photinus pyralis genome working group"/>
            <person name="Fallon T.R."/>
            <person name="Sander Lower S.E."/>
            <person name="Weng J.-K."/>
        </authorList>
    </citation>
    <scope>NUCLEOTIDE SEQUENCE</scope>
    <source>
        <strain evidence="3">TRF0915ILg1</strain>
        <tissue evidence="3">Whole body</tissue>
    </source>
</reference>
<dbReference type="GO" id="GO:0003677">
    <property type="term" value="F:DNA binding"/>
    <property type="evidence" value="ECO:0007669"/>
    <property type="project" value="TreeGrafter"/>
</dbReference>
<dbReference type="InterPro" id="IPR036397">
    <property type="entry name" value="RNaseH_sf"/>
</dbReference>
<name>A0A8K0CAM4_IGNLU</name>